<keyword evidence="3" id="KW-1185">Reference proteome</keyword>
<dbReference type="SUPFAM" id="SSF56112">
    <property type="entry name" value="Protein kinase-like (PK-like)"/>
    <property type="match status" value="1"/>
</dbReference>
<dbReference type="Proteomes" id="UP000001542">
    <property type="component" value="Unassembled WGS sequence"/>
</dbReference>
<proteinExistence type="predicted"/>
<organism evidence="2 3">
    <name type="scientific">Trichomonas vaginalis (strain ATCC PRA-98 / G3)</name>
    <dbReference type="NCBI Taxonomy" id="412133"/>
    <lineage>
        <taxon>Eukaryota</taxon>
        <taxon>Metamonada</taxon>
        <taxon>Parabasalia</taxon>
        <taxon>Trichomonadida</taxon>
        <taxon>Trichomonadidae</taxon>
        <taxon>Trichomonas</taxon>
    </lineage>
</organism>
<dbReference type="SMR" id="A2FB28"/>
<evidence type="ECO:0000256" key="1">
    <source>
        <dbReference type="PROSITE-ProRule" id="PRU10141"/>
    </source>
</evidence>
<dbReference type="AlphaFoldDB" id="A2FB28"/>
<dbReference type="EMBL" id="DS113696">
    <property type="protein sequence ID" value="EAX97911.1"/>
    <property type="molecule type" value="Genomic_DNA"/>
</dbReference>
<reference evidence="2" key="1">
    <citation type="submission" date="2006-10" db="EMBL/GenBank/DDBJ databases">
        <authorList>
            <person name="Amadeo P."/>
            <person name="Zhao Q."/>
            <person name="Wortman J."/>
            <person name="Fraser-Liggett C."/>
            <person name="Carlton J."/>
        </authorList>
    </citation>
    <scope>NUCLEOTIDE SEQUENCE</scope>
    <source>
        <strain evidence="2">G3</strain>
    </source>
</reference>
<protein>
    <recommendedName>
        <fullName evidence="4">Protein kinase domain-containing protein</fullName>
    </recommendedName>
</protein>
<name>A2FB28_TRIV3</name>
<dbReference type="InterPro" id="IPR011009">
    <property type="entry name" value="Kinase-like_dom_sf"/>
</dbReference>
<dbReference type="GO" id="GO:0005524">
    <property type="term" value="F:ATP binding"/>
    <property type="evidence" value="ECO:0007669"/>
    <property type="project" value="UniProtKB-UniRule"/>
</dbReference>
<dbReference type="VEuPathDB" id="TrichDB:TVAG_059760"/>
<keyword evidence="1" id="KW-0547">Nucleotide-binding</keyword>
<evidence type="ECO:0000313" key="2">
    <source>
        <dbReference type="EMBL" id="EAX97911.1"/>
    </source>
</evidence>
<reference evidence="2" key="2">
    <citation type="journal article" date="2007" name="Science">
        <title>Draft genome sequence of the sexually transmitted pathogen Trichomonas vaginalis.</title>
        <authorList>
            <person name="Carlton J.M."/>
            <person name="Hirt R.P."/>
            <person name="Silva J.C."/>
            <person name="Delcher A.L."/>
            <person name="Schatz M."/>
            <person name="Zhao Q."/>
            <person name="Wortman J.R."/>
            <person name="Bidwell S.L."/>
            <person name="Alsmark U.C.M."/>
            <person name="Besteiro S."/>
            <person name="Sicheritz-Ponten T."/>
            <person name="Noel C.J."/>
            <person name="Dacks J.B."/>
            <person name="Foster P.G."/>
            <person name="Simillion C."/>
            <person name="Van de Peer Y."/>
            <person name="Miranda-Saavedra D."/>
            <person name="Barton G.J."/>
            <person name="Westrop G.D."/>
            <person name="Mueller S."/>
            <person name="Dessi D."/>
            <person name="Fiori P.L."/>
            <person name="Ren Q."/>
            <person name="Paulsen I."/>
            <person name="Zhang H."/>
            <person name="Bastida-Corcuera F.D."/>
            <person name="Simoes-Barbosa A."/>
            <person name="Brown M.T."/>
            <person name="Hayes R.D."/>
            <person name="Mukherjee M."/>
            <person name="Okumura C.Y."/>
            <person name="Schneider R."/>
            <person name="Smith A.J."/>
            <person name="Vanacova S."/>
            <person name="Villalvazo M."/>
            <person name="Haas B.J."/>
            <person name="Pertea M."/>
            <person name="Feldblyum T.V."/>
            <person name="Utterback T.R."/>
            <person name="Shu C.L."/>
            <person name="Osoegawa K."/>
            <person name="de Jong P.J."/>
            <person name="Hrdy I."/>
            <person name="Horvathova L."/>
            <person name="Zubacova Z."/>
            <person name="Dolezal P."/>
            <person name="Malik S.B."/>
            <person name="Logsdon J.M. Jr."/>
            <person name="Henze K."/>
            <person name="Gupta A."/>
            <person name="Wang C.C."/>
            <person name="Dunne R.L."/>
            <person name="Upcroft J.A."/>
            <person name="Upcroft P."/>
            <person name="White O."/>
            <person name="Salzberg S.L."/>
            <person name="Tang P."/>
            <person name="Chiu C.-H."/>
            <person name="Lee Y.-S."/>
            <person name="Embley T.M."/>
            <person name="Coombs G.H."/>
            <person name="Mottram J.C."/>
            <person name="Tachezy J."/>
            <person name="Fraser-Liggett C.M."/>
            <person name="Johnson P.J."/>
        </authorList>
    </citation>
    <scope>NUCLEOTIDE SEQUENCE [LARGE SCALE GENOMIC DNA]</scope>
    <source>
        <strain evidence="2">G3</strain>
    </source>
</reference>
<dbReference type="InParanoid" id="A2FB28"/>
<dbReference type="PROSITE" id="PS00107">
    <property type="entry name" value="PROTEIN_KINASE_ATP"/>
    <property type="match status" value="1"/>
</dbReference>
<keyword evidence="1" id="KW-0067">ATP-binding</keyword>
<dbReference type="Gene3D" id="3.30.200.20">
    <property type="entry name" value="Phosphorylase Kinase, domain 1"/>
    <property type="match status" value="1"/>
</dbReference>
<gene>
    <name evidence="2" type="ORF">TVAG_059760</name>
</gene>
<evidence type="ECO:0008006" key="4">
    <source>
        <dbReference type="Google" id="ProtNLM"/>
    </source>
</evidence>
<sequence>MSNHPDKKPTIASYKIVRFIGSGLHSSVLEVQNINDGKRYAAKRYSNKLIEDKSEQLEKIKTLVGVKLLYVCPIVDVFQEDESTDVARDCLISRFGVELDVASRVWPLRKDCSTHILHNSTIPLKFLLRNTTLC</sequence>
<dbReference type="InterPro" id="IPR017441">
    <property type="entry name" value="Protein_kinase_ATP_BS"/>
</dbReference>
<accession>A2FB28</accession>
<evidence type="ECO:0000313" key="3">
    <source>
        <dbReference type="Proteomes" id="UP000001542"/>
    </source>
</evidence>
<feature type="binding site" evidence="1">
    <location>
        <position position="43"/>
    </location>
    <ligand>
        <name>ATP</name>
        <dbReference type="ChEBI" id="CHEBI:30616"/>
    </ligand>
</feature>